<comment type="caution">
    <text evidence="1">The sequence shown here is derived from an EMBL/GenBank/DDBJ whole genome shotgun (WGS) entry which is preliminary data.</text>
</comment>
<dbReference type="Proteomes" id="UP001233999">
    <property type="component" value="Unassembled WGS sequence"/>
</dbReference>
<dbReference type="AlphaFoldDB" id="A0AAD7Z8I4"/>
<protein>
    <submittedName>
        <fullName evidence="1">Uncharacterized protein</fullName>
    </submittedName>
</protein>
<organism evidence="1 2">
    <name type="scientific">Diploptera punctata</name>
    <name type="common">Pacific beetle cockroach</name>
    <dbReference type="NCBI Taxonomy" id="6984"/>
    <lineage>
        <taxon>Eukaryota</taxon>
        <taxon>Metazoa</taxon>
        <taxon>Ecdysozoa</taxon>
        <taxon>Arthropoda</taxon>
        <taxon>Hexapoda</taxon>
        <taxon>Insecta</taxon>
        <taxon>Pterygota</taxon>
        <taxon>Neoptera</taxon>
        <taxon>Polyneoptera</taxon>
        <taxon>Dictyoptera</taxon>
        <taxon>Blattodea</taxon>
        <taxon>Blaberoidea</taxon>
        <taxon>Blaberidae</taxon>
        <taxon>Diplopterinae</taxon>
        <taxon>Diploptera</taxon>
    </lineage>
</organism>
<keyword evidence="2" id="KW-1185">Reference proteome</keyword>
<accession>A0AAD7Z8I4</accession>
<sequence>VYTSIWDTLYIECSVKLFSYDDWVRHSYFLLFESPFCKFFLSTWLIHVCRGLPFVLLC</sequence>
<gene>
    <name evidence="1" type="ORF">L9F63_007231</name>
</gene>
<reference evidence="1" key="1">
    <citation type="journal article" date="2023" name="IScience">
        <title>Live-bearing cockroach genome reveals convergent evolutionary mechanisms linked to viviparity in insects and beyond.</title>
        <authorList>
            <person name="Fouks B."/>
            <person name="Harrison M.C."/>
            <person name="Mikhailova A.A."/>
            <person name="Marchal E."/>
            <person name="English S."/>
            <person name="Carruthers M."/>
            <person name="Jennings E.C."/>
            <person name="Chiamaka E.L."/>
            <person name="Frigard R.A."/>
            <person name="Pippel M."/>
            <person name="Attardo G.M."/>
            <person name="Benoit J.B."/>
            <person name="Bornberg-Bauer E."/>
            <person name="Tobe S.S."/>
        </authorList>
    </citation>
    <scope>NUCLEOTIDE SEQUENCE</scope>
    <source>
        <strain evidence="1">Stay&amp;Tobe</strain>
    </source>
</reference>
<name>A0AAD7Z8I4_DIPPU</name>
<evidence type="ECO:0000313" key="2">
    <source>
        <dbReference type="Proteomes" id="UP001233999"/>
    </source>
</evidence>
<feature type="non-terminal residue" evidence="1">
    <location>
        <position position="58"/>
    </location>
</feature>
<proteinExistence type="predicted"/>
<feature type="non-terminal residue" evidence="1">
    <location>
        <position position="1"/>
    </location>
</feature>
<reference evidence="1" key="2">
    <citation type="submission" date="2023-05" db="EMBL/GenBank/DDBJ databases">
        <authorList>
            <person name="Fouks B."/>
        </authorList>
    </citation>
    <scope>NUCLEOTIDE SEQUENCE</scope>
    <source>
        <strain evidence="1">Stay&amp;Tobe</strain>
        <tissue evidence="1">Testes</tissue>
    </source>
</reference>
<evidence type="ECO:0000313" key="1">
    <source>
        <dbReference type="EMBL" id="KAJ9575919.1"/>
    </source>
</evidence>
<dbReference type="EMBL" id="JASPKZ010009814">
    <property type="protein sequence ID" value="KAJ9575919.1"/>
    <property type="molecule type" value="Genomic_DNA"/>
</dbReference>